<proteinExistence type="predicted"/>
<keyword evidence="3" id="KW-1185">Reference proteome</keyword>
<evidence type="ECO:0000313" key="3">
    <source>
        <dbReference type="Proteomes" id="UP001382455"/>
    </source>
</evidence>
<evidence type="ECO:0000259" key="1">
    <source>
        <dbReference type="Pfam" id="PF18433"/>
    </source>
</evidence>
<gene>
    <name evidence="2" type="ORF">WAE96_01090</name>
</gene>
<reference evidence="2 3" key="1">
    <citation type="submission" date="2023-12" db="EMBL/GenBank/DDBJ databases">
        <title>Friends and Foes: Symbiotic and Algicidal bacterial influence on Karenia brevis blooms.</title>
        <authorList>
            <person name="Fei C."/>
            <person name="Mohamed A.R."/>
            <person name="Booker A."/>
            <person name="Arshad M."/>
            <person name="Klass S."/>
            <person name="Ahn S."/>
            <person name="Gilbert P.M."/>
            <person name="Heil C.A."/>
            <person name="Martinez J.M."/>
            <person name="Amin S.A."/>
        </authorList>
    </citation>
    <scope>NUCLEOTIDE SEQUENCE [LARGE SCALE GENOMIC DNA]</scope>
    <source>
        <strain evidence="2 3">CE15</strain>
    </source>
</reference>
<dbReference type="Gene3D" id="1.10.132.90">
    <property type="match status" value="1"/>
</dbReference>
<comment type="caution">
    <text evidence="2">The sequence shown here is derived from an EMBL/GenBank/DDBJ whole genome shotgun (WGS) entry which is preliminary data.</text>
</comment>
<name>A0ABU8EMW2_9GAMM</name>
<dbReference type="InterPro" id="IPR041651">
    <property type="entry name" value="DUF5610"/>
</dbReference>
<protein>
    <submittedName>
        <fullName evidence="2">DUF5610 domain-containing protein</fullName>
    </submittedName>
</protein>
<organism evidence="2 3">
    <name type="scientific">Pseudoalteromonas spongiae</name>
    <dbReference type="NCBI Taxonomy" id="298657"/>
    <lineage>
        <taxon>Bacteria</taxon>
        <taxon>Pseudomonadati</taxon>
        <taxon>Pseudomonadota</taxon>
        <taxon>Gammaproteobacteria</taxon>
        <taxon>Alteromonadales</taxon>
        <taxon>Pseudoalteromonadaceae</taxon>
        <taxon>Pseudoalteromonas</taxon>
    </lineage>
</organism>
<sequence>MEAMIMKVGGLGYQPENKYGFSQNKPNEIAQNASSKDVFSMSQRLTIASQISYQKMMGAMPFESKVEPTKPEDLFDFEEIAKNVLSFVKGAILGAKADGADNDKLTNMFEQARKGVEQGIGEAVEELKDSELYTDEIEQGIEKSRELIFDGLDEFEQSIFNPDKKGPSDAAFNGQNFYQLDNGASFEIKTAEGDIIKLTYNSQFSSSEQLSYNKSEEGESLSYSSSQSSSQAYSFSVEGDLNEDEVAAINELMSDLQEVSNEFFNGSLDEAFEQAKNLNLGSPQLVAMSMNLQQTEVRASVREYQTTQPGREIAKQFEPINEGLKESYDKAKPLNIENQLTQLLTWLNQQQANKESLLDYSTSFFEQLNQKQQKES</sequence>
<dbReference type="EMBL" id="JBAWKS010000001">
    <property type="protein sequence ID" value="MEI4548303.1"/>
    <property type="molecule type" value="Genomic_DNA"/>
</dbReference>
<dbReference type="RefSeq" id="WP_336434311.1">
    <property type="nucleotide sequence ID" value="NZ_JBAWKS010000001.1"/>
</dbReference>
<feature type="domain" description="DUF5610" evidence="1">
    <location>
        <begin position="65"/>
        <end position="155"/>
    </location>
</feature>
<evidence type="ECO:0000313" key="2">
    <source>
        <dbReference type="EMBL" id="MEI4548303.1"/>
    </source>
</evidence>
<dbReference type="Proteomes" id="UP001382455">
    <property type="component" value="Unassembled WGS sequence"/>
</dbReference>
<accession>A0ABU8EMW2</accession>
<dbReference type="Pfam" id="PF18433">
    <property type="entry name" value="DUF5610"/>
    <property type="match status" value="1"/>
</dbReference>